<proteinExistence type="predicted"/>
<feature type="signal peptide" evidence="1">
    <location>
        <begin position="1"/>
        <end position="20"/>
    </location>
</feature>
<feature type="chain" id="PRO_5022086646" description="Carboxypeptidase regulatory-like domain-containing protein" evidence="1">
    <location>
        <begin position="21"/>
        <end position="741"/>
    </location>
</feature>
<keyword evidence="1" id="KW-0732">Signal</keyword>
<evidence type="ECO:0000256" key="1">
    <source>
        <dbReference type="SAM" id="SignalP"/>
    </source>
</evidence>
<protein>
    <recommendedName>
        <fullName evidence="4">Carboxypeptidase regulatory-like domain-containing protein</fullName>
    </recommendedName>
</protein>
<dbReference type="RefSeq" id="WP_145190496.1">
    <property type="nucleotide sequence ID" value="NZ_CP036290.1"/>
</dbReference>
<name>A0A518D3G8_9BACT</name>
<organism evidence="2 3">
    <name type="scientific">Rohdeia mirabilis</name>
    <dbReference type="NCBI Taxonomy" id="2528008"/>
    <lineage>
        <taxon>Bacteria</taxon>
        <taxon>Pseudomonadati</taxon>
        <taxon>Planctomycetota</taxon>
        <taxon>Planctomycetia</taxon>
        <taxon>Planctomycetia incertae sedis</taxon>
        <taxon>Rohdeia</taxon>
    </lineage>
</organism>
<dbReference type="EMBL" id="CP036290">
    <property type="protein sequence ID" value="QDU86023.1"/>
    <property type="molecule type" value="Genomic_DNA"/>
</dbReference>
<reference evidence="2 3" key="1">
    <citation type="submission" date="2019-02" db="EMBL/GenBank/DDBJ databases">
        <title>Deep-cultivation of Planctomycetes and their phenomic and genomic characterization uncovers novel biology.</title>
        <authorList>
            <person name="Wiegand S."/>
            <person name="Jogler M."/>
            <person name="Boedeker C."/>
            <person name="Pinto D."/>
            <person name="Vollmers J."/>
            <person name="Rivas-Marin E."/>
            <person name="Kohn T."/>
            <person name="Peeters S.H."/>
            <person name="Heuer A."/>
            <person name="Rast P."/>
            <person name="Oberbeckmann S."/>
            <person name="Bunk B."/>
            <person name="Jeske O."/>
            <person name="Meyerdierks A."/>
            <person name="Storesund J.E."/>
            <person name="Kallscheuer N."/>
            <person name="Luecker S."/>
            <person name="Lage O.M."/>
            <person name="Pohl T."/>
            <person name="Merkel B.J."/>
            <person name="Hornburger P."/>
            <person name="Mueller R.-W."/>
            <person name="Bruemmer F."/>
            <person name="Labrenz M."/>
            <person name="Spormann A.M."/>
            <person name="Op den Camp H."/>
            <person name="Overmann J."/>
            <person name="Amann R."/>
            <person name="Jetten M.S.M."/>
            <person name="Mascher T."/>
            <person name="Medema M.H."/>
            <person name="Devos D.P."/>
            <person name="Kaster A.-K."/>
            <person name="Ovreas L."/>
            <person name="Rohde M."/>
            <person name="Galperin M.Y."/>
            <person name="Jogler C."/>
        </authorList>
    </citation>
    <scope>NUCLEOTIDE SEQUENCE [LARGE SCALE GENOMIC DNA]</scope>
    <source>
        <strain evidence="2 3">Pla163</strain>
    </source>
</reference>
<accession>A0A518D3G8</accession>
<dbReference type="Proteomes" id="UP000319342">
    <property type="component" value="Chromosome"/>
</dbReference>
<dbReference type="AlphaFoldDB" id="A0A518D3G8"/>
<evidence type="ECO:0000313" key="2">
    <source>
        <dbReference type="EMBL" id="QDU86023.1"/>
    </source>
</evidence>
<sequence length="741" mass="79820" precursor="true">MIRAAILVGGLLLGGAVAFSTVAVQDTTEHTLEGRVLDEEGAPLAGVPVQVVPLRMRSPLPVAARIGPAGESDVVPLDDYLAQAERYWEEVDASVWTDRTDLEGRWSVDGLDADARYRVAIAADFGWFDADWNASSLRPGRALELTRSPTVTVALDPRDELGQPISNASVSISAESPMGHRTSRTIDWERSRPDVVVPARPTSIQVRSTATSNPPWKSFSGVLNLKSPEAGQSVAVSVRTWSDVELDFDGELDRSIRTGVLVAAVPLPDDRDLATDPIRAEEIRSDWSHGQVAEQVLDRGLRVSGLGRHAIVLSVGAPEIPEARSVVLAHQELRLDGRERPRVRFDVGTRAERELPVRLELPAGIDPETVAFTRARRTADGRLHTLELDVPTRTGEDGLRLVQLDLRTFLNMRSGGPRPDASSGVEDVLLVSHPELATIETVIPVGDEVVTVSAIARGSLLVQLEWPGEPIEGALLDVDLSRRVGQSQLHRHHLGANPRTHTDSANLDDGSVLFENLEPGAWSVRATLRSVTRTVLTSLGETVEVGSDRTTLPIRGPSTYLVRLRLPAFAEQLVQIAPTGSNRSNSGRLNPVALDPFGRGVARDLLPGLYRIGTFEFSVPTSEVLWNGHPHDALRVDAIEAGSVLLDYDLRPGDLIVGVSGSTFAAARNAPSGQRALHGLGYDTGPQTVSPARSVTDAVARGLPLMLVRDGETTEAACDTTLEGGMLREGDLGATLTVTYR</sequence>
<evidence type="ECO:0008006" key="4">
    <source>
        <dbReference type="Google" id="ProtNLM"/>
    </source>
</evidence>
<gene>
    <name evidence="2" type="ORF">Pla163_31700</name>
</gene>
<keyword evidence="3" id="KW-1185">Reference proteome</keyword>
<evidence type="ECO:0000313" key="3">
    <source>
        <dbReference type="Proteomes" id="UP000319342"/>
    </source>
</evidence>